<dbReference type="AlphaFoldDB" id="A0A0D2K6Y6"/>
<evidence type="ECO:0000313" key="2">
    <source>
        <dbReference type="Proteomes" id="UP000054498"/>
    </source>
</evidence>
<dbReference type="OrthoDB" id="407888at2759"/>
<name>A0A0D2K6Y6_9CHLO</name>
<protein>
    <recommendedName>
        <fullName evidence="3">Phosphoglycolate phosphatase</fullName>
    </recommendedName>
</protein>
<dbReference type="Proteomes" id="UP000054498">
    <property type="component" value="Unassembled WGS sequence"/>
</dbReference>
<keyword evidence="2" id="KW-1185">Reference proteome</keyword>
<dbReference type="RefSeq" id="XP_013890983.1">
    <property type="nucleotide sequence ID" value="XM_014035529.1"/>
</dbReference>
<dbReference type="EMBL" id="KK106092">
    <property type="protein sequence ID" value="KIY91963.1"/>
    <property type="molecule type" value="Genomic_DNA"/>
</dbReference>
<dbReference type="KEGG" id="mng:MNEG_16000"/>
<evidence type="ECO:0008006" key="3">
    <source>
        <dbReference type="Google" id="ProtNLM"/>
    </source>
</evidence>
<sequence>GIISRETLRLAAALRASGARLAIVSGARTATVLQRLPYLPYADAIVSENGGRIFYPDPHGLT</sequence>
<dbReference type="CDD" id="cd01427">
    <property type="entry name" value="HAD_like"/>
    <property type="match status" value="1"/>
</dbReference>
<dbReference type="InterPro" id="IPR036412">
    <property type="entry name" value="HAD-like_sf"/>
</dbReference>
<dbReference type="SUPFAM" id="SSF56784">
    <property type="entry name" value="HAD-like"/>
    <property type="match status" value="1"/>
</dbReference>
<gene>
    <name evidence="1" type="ORF">MNEG_16000</name>
</gene>
<organism evidence="1 2">
    <name type="scientific">Monoraphidium neglectum</name>
    <dbReference type="NCBI Taxonomy" id="145388"/>
    <lineage>
        <taxon>Eukaryota</taxon>
        <taxon>Viridiplantae</taxon>
        <taxon>Chlorophyta</taxon>
        <taxon>core chlorophytes</taxon>
        <taxon>Chlorophyceae</taxon>
        <taxon>CS clade</taxon>
        <taxon>Sphaeropleales</taxon>
        <taxon>Selenastraceae</taxon>
        <taxon>Monoraphidium</taxon>
    </lineage>
</organism>
<proteinExistence type="predicted"/>
<feature type="non-terminal residue" evidence="1">
    <location>
        <position position="62"/>
    </location>
</feature>
<dbReference type="GeneID" id="25733717"/>
<accession>A0A0D2K6Y6</accession>
<evidence type="ECO:0000313" key="1">
    <source>
        <dbReference type="EMBL" id="KIY91963.1"/>
    </source>
</evidence>
<reference evidence="1 2" key="1">
    <citation type="journal article" date="2013" name="BMC Genomics">
        <title>Reconstruction of the lipid metabolism for the microalga Monoraphidium neglectum from its genome sequence reveals characteristics suitable for biofuel production.</title>
        <authorList>
            <person name="Bogen C."/>
            <person name="Al-Dilaimi A."/>
            <person name="Albersmeier A."/>
            <person name="Wichmann J."/>
            <person name="Grundmann M."/>
            <person name="Rupp O."/>
            <person name="Lauersen K.J."/>
            <person name="Blifernez-Klassen O."/>
            <person name="Kalinowski J."/>
            <person name="Goesmann A."/>
            <person name="Mussgnug J.H."/>
            <person name="Kruse O."/>
        </authorList>
    </citation>
    <scope>NUCLEOTIDE SEQUENCE [LARGE SCALE GENOMIC DNA]</scope>
    <source>
        <strain evidence="1 2">SAG 48.87</strain>
    </source>
</reference>
<feature type="non-terminal residue" evidence="1">
    <location>
        <position position="1"/>
    </location>
</feature>